<proteinExistence type="predicted"/>
<gene>
    <name evidence="1" type="ORF">G5C51_33565</name>
</gene>
<organism evidence="1 2">
    <name type="scientific">Streptomyces coryli</name>
    <dbReference type="NCBI Taxonomy" id="1128680"/>
    <lineage>
        <taxon>Bacteria</taxon>
        <taxon>Bacillati</taxon>
        <taxon>Actinomycetota</taxon>
        <taxon>Actinomycetes</taxon>
        <taxon>Kitasatosporales</taxon>
        <taxon>Streptomycetaceae</taxon>
        <taxon>Streptomyces</taxon>
    </lineage>
</organism>
<evidence type="ECO:0000313" key="1">
    <source>
        <dbReference type="EMBL" id="NGN68808.1"/>
    </source>
</evidence>
<dbReference type="Proteomes" id="UP000481583">
    <property type="component" value="Unassembled WGS sequence"/>
</dbReference>
<dbReference type="InterPro" id="IPR047789">
    <property type="entry name" value="CU044_5270-like"/>
</dbReference>
<evidence type="ECO:0000313" key="2">
    <source>
        <dbReference type="Proteomes" id="UP000481583"/>
    </source>
</evidence>
<reference evidence="1 2" key="1">
    <citation type="submission" date="2020-02" db="EMBL/GenBank/DDBJ databases">
        <title>Whole-genome analyses of novel actinobacteria.</title>
        <authorList>
            <person name="Sahin N."/>
        </authorList>
    </citation>
    <scope>NUCLEOTIDE SEQUENCE [LARGE SCALE GENOMIC DNA]</scope>
    <source>
        <strain evidence="1 2">A7024</strain>
    </source>
</reference>
<protein>
    <submittedName>
        <fullName evidence="1">Tat pathway signal protein</fullName>
    </submittedName>
</protein>
<keyword evidence="2" id="KW-1185">Reference proteome</keyword>
<dbReference type="EMBL" id="JAAKZV010000233">
    <property type="protein sequence ID" value="NGN68808.1"/>
    <property type="molecule type" value="Genomic_DNA"/>
</dbReference>
<dbReference type="NCBIfam" id="NF038083">
    <property type="entry name" value="CU044_5270_fam"/>
    <property type="match status" value="1"/>
</dbReference>
<name>A0A6G4UBP7_9ACTN</name>
<dbReference type="AlphaFoldDB" id="A0A6G4UBP7"/>
<comment type="caution">
    <text evidence="1">The sequence shown here is derived from an EMBL/GenBank/DDBJ whole genome shotgun (WGS) entry which is preliminary data.</text>
</comment>
<sequence>MNDELELLRDWDADAPPLAEPARDRARHQLLNTIVHADGRHPAADPSRRRALRLGTAAVVALAITGTAVVITSDEGDRTDHPGTTTPRMTQAAAVLNGAADRERKQEKNLRPPRDDQYMYTMTVIKQTEVKTGKTKTYHNEIWASVDGSKPTWTEDLGNAYWDDAGDKWPPSDWKGLKKLPTGPEKLAAAIVSMGTSDKPIRDFSKFERFQAYFLLGELLKSPMLPKGLRPAAYEAIALVPGLKTIPGVKDARGRTGVGIEYTGPHGQKGKYLIFDPQTYEYLGFRQPGETRSGKSIVLLSYQDEWGIVDKVKQRP</sequence>
<dbReference type="RefSeq" id="WP_165243106.1">
    <property type="nucleotide sequence ID" value="NZ_JAAKZV010000233.1"/>
</dbReference>
<accession>A0A6G4UBP7</accession>